<dbReference type="Proteomes" id="UP000814033">
    <property type="component" value="Unassembled WGS sequence"/>
</dbReference>
<evidence type="ECO:0000313" key="2">
    <source>
        <dbReference type="Proteomes" id="UP000814033"/>
    </source>
</evidence>
<sequence>MRSAIVPTLLALVASTSAATEHPFQVPTEPAARAPSRIAIIGAGAGGSSAAFWLAKAKERHGLNIEVDIYEKDSFIGGRSTTVHPYGDSSFEAIELGASIFVDINKNMWRASDEFNLTRYYLGDDMSSLGLWDGKDFLFTTGSWRGTLGGWVDNIKALWRYGYYAPTNTDKLVKNITDNYVNIYGPDTPIWPNMSDVVNAFDWGTAVSQLGSEYFLSRGISERFTYELIDAATRVNYAQPVETLHGLATLCSLATGGAAGIERGNWRVFENFVQLSGAKLLLNTTVSAIDRESSAKFTVTSDRGTASYSSVILAAPFHTASISLPSGLADLIPQQPYMTLHVTLLSTTAPAPNPAYFGLAPGAHVPGNIYSTPGVARKLGDTLEFNSISFLTKLRKEGAEKGTAYVGESGKEEWIVKVFSPKAVSDEWLADLFMGQVGWVLRKEFQPYPALKPSPSFPPVRLDRGLFYVNAFEPLLSTMETETIAARNVVDLLLHEEFDSGICYPAKVNETHARASDPSFVYGWDC</sequence>
<protein>
    <submittedName>
        <fullName evidence="1">FAD/NAD(P)-binding domain-containing protein</fullName>
    </submittedName>
</protein>
<keyword evidence="2" id="KW-1185">Reference proteome</keyword>
<comment type="caution">
    <text evidence="1">The sequence shown here is derived from an EMBL/GenBank/DDBJ whole genome shotgun (WGS) entry which is preliminary data.</text>
</comment>
<gene>
    <name evidence="1" type="ORF">FA95DRAFT_1555313</name>
</gene>
<reference evidence="1" key="2">
    <citation type="journal article" date="2022" name="New Phytol.">
        <title>Evolutionary transition to the ectomycorrhizal habit in the genomes of a hyperdiverse lineage of mushroom-forming fungi.</title>
        <authorList>
            <person name="Looney B."/>
            <person name="Miyauchi S."/>
            <person name="Morin E."/>
            <person name="Drula E."/>
            <person name="Courty P.E."/>
            <person name="Kohler A."/>
            <person name="Kuo A."/>
            <person name="LaButti K."/>
            <person name="Pangilinan J."/>
            <person name="Lipzen A."/>
            <person name="Riley R."/>
            <person name="Andreopoulos W."/>
            <person name="He G."/>
            <person name="Johnson J."/>
            <person name="Nolan M."/>
            <person name="Tritt A."/>
            <person name="Barry K.W."/>
            <person name="Grigoriev I.V."/>
            <person name="Nagy L.G."/>
            <person name="Hibbett D."/>
            <person name="Henrissat B."/>
            <person name="Matheny P.B."/>
            <person name="Labbe J."/>
            <person name="Martin F.M."/>
        </authorList>
    </citation>
    <scope>NUCLEOTIDE SEQUENCE</scope>
    <source>
        <strain evidence="1">FP105234-sp</strain>
    </source>
</reference>
<name>A0ACB8S3X6_9AGAM</name>
<accession>A0ACB8S3X6</accession>
<evidence type="ECO:0000313" key="1">
    <source>
        <dbReference type="EMBL" id="KAI0050817.1"/>
    </source>
</evidence>
<organism evidence="1 2">
    <name type="scientific">Auriscalpium vulgare</name>
    <dbReference type="NCBI Taxonomy" id="40419"/>
    <lineage>
        <taxon>Eukaryota</taxon>
        <taxon>Fungi</taxon>
        <taxon>Dikarya</taxon>
        <taxon>Basidiomycota</taxon>
        <taxon>Agaricomycotina</taxon>
        <taxon>Agaricomycetes</taxon>
        <taxon>Russulales</taxon>
        <taxon>Auriscalpiaceae</taxon>
        <taxon>Auriscalpium</taxon>
    </lineage>
</organism>
<dbReference type="EMBL" id="MU275858">
    <property type="protein sequence ID" value="KAI0050817.1"/>
    <property type="molecule type" value="Genomic_DNA"/>
</dbReference>
<proteinExistence type="predicted"/>
<reference evidence="1" key="1">
    <citation type="submission" date="2021-02" db="EMBL/GenBank/DDBJ databases">
        <authorList>
            <consortium name="DOE Joint Genome Institute"/>
            <person name="Ahrendt S."/>
            <person name="Looney B.P."/>
            <person name="Miyauchi S."/>
            <person name="Morin E."/>
            <person name="Drula E."/>
            <person name="Courty P.E."/>
            <person name="Chicoki N."/>
            <person name="Fauchery L."/>
            <person name="Kohler A."/>
            <person name="Kuo A."/>
            <person name="Labutti K."/>
            <person name="Pangilinan J."/>
            <person name="Lipzen A."/>
            <person name="Riley R."/>
            <person name="Andreopoulos W."/>
            <person name="He G."/>
            <person name="Johnson J."/>
            <person name="Barry K.W."/>
            <person name="Grigoriev I.V."/>
            <person name="Nagy L."/>
            <person name="Hibbett D."/>
            <person name="Henrissat B."/>
            <person name="Matheny P.B."/>
            <person name="Labbe J."/>
            <person name="Martin F."/>
        </authorList>
    </citation>
    <scope>NUCLEOTIDE SEQUENCE</scope>
    <source>
        <strain evidence="1">FP105234-sp</strain>
    </source>
</reference>